<keyword evidence="7" id="KW-0832">Ubl conjugation</keyword>
<dbReference type="GO" id="GO:0003729">
    <property type="term" value="F:mRNA binding"/>
    <property type="evidence" value="ECO:0007669"/>
    <property type="project" value="TreeGrafter"/>
</dbReference>
<protein>
    <recommendedName>
        <fullName evidence="12">Eukaryotic translation initiation factor 4 gamma 2</fullName>
    </recommendedName>
</protein>
<dbReference type="Pfam" id="PF02847">
    <property type="entry name" value="MA3"/>
    <property type="match status" value="1"/>
</dbReference>
<dbReference type="Ensembl" id="ENSPMAT00000003395.1">
    <property type="protein sequence ID" value="ENSPMAP00000003380.1"/>
    <property type="gene ID" value="ENSPMAG00000003048.1"/>
</dbReference>
<reference evidence="17" key="1">
    <citation type="submission" date="2025-08" db="UniProtKB">
        <authorList>
            <consortium name="Ensembl"/>
        </authorList>
    </citation>
    <scope>IDENTIFICATION</scope>
</reference>
<evidence type="ECO:0000256" key="7">
    <source>
        <dbReference type="ARBA" id="ARBA00022843"/>
    </source>
</evidence>
<keyword evidence="9" id="KW-0648">Protein biosynthesis</keyword>
<evidence type="ECO:0000256" key="13">
    <source>
        <dbReference type="ARBA" id="ARBA00046720"/>
    </source>
</evidence>
<keyword evidence="3" id="KW-0678">Repressor</keyword>
<dbReference type="AlphaFoldDB" id="S4RDU8"/>
<dbReference type="SMART" id="SM00544">
    <property type="entry name" value="MA3"/>
    <property type="match status" value="1"/>
</dbReference>
<comment type="subunit">
    <text evidence="13">Interacts with the serine/threonine protein kinases MKNK1 and MKNK2. Binds EIF4A and EIF3. Interacts with MIF4GD. Interacts with DAZAP2.</text>
</comment>
<dbReference type="GO" id="GO:0016281">
    <property type="term" value="C:eukaryotic translation initiation factor 4F complex"/>
    <property type="evidence" value="ECO:0007669"/>
    <property type="project" value="TreeGrafter"/>
</dbReference>
<feature type="domain" description="W2" evidence="15">
    <location>
        <begin position="723"/>
        <end position="903"/>
    </location>
</feature>
<dbReference type="InterPro" id="IPR003307">
    <property type="entry name" value="W2_domain"/>
</dbReference>
<evidence type="ECO:0000256" key="4">
    <source>
        <dbReference type="ARBA" id="ARBA00022499"/>
    </source>
</evidence>
<dbReference type="GO" id="GO:0003743">
    <property type="term" value="F:translation initiation factor activity"/>
    <property type="evidence" value="ECO:0007669"/>
    <property type="project" value="UniProtKB-KW"/>
</dbReference>
<evidence type="ECO:0000256" key="11">
    <source>
        <dbReference type="ARBA" id="ARBA00037759"/>
    </source>
</evidence>
<evidence type="ECO:0000256" key="1">
    <source>
        <dbReference type="ARBA" id="ARBA00005775"/>
    </source>
</evidence>
<comment type="similarity">
    <text evidence="1">Belongs to the eukaryotic initiation factor 4G family.</text>
</comment>
<dbReference type="FunFam" id="1.25.40.180:FF:000011">
    <property type="entry name" value="Eukaryotic translation initiation factor 4 gamma 2"/>
    <property type="match status" value="1"/>
</dbReference>
<keyword evidence="6" id="KW-0597">Phosphoprotein</keyword>
<feature type="compositionally biased region" description="Pro residues" evidence="14">
    <location>
        <begin position="496"/>
        <end position="527"/>
    </location>
</feature>
<dbReference type="STRING" id="7757.ENSPMAP00000003380"/>
<evidence type="ECO:0000256" key="2">
    <source>
        <dbReference type="ARBA" id="ARBA00022481"/>
    </source>
</evidence>
<keyword evidence="8" id="KW-0810">Translation regulation</keyword>
<evidence type="ECO:0000256" key="6">
    <source>
        <dbReference type="ARBA" id="ARBA00022553"/>
    </source>
</evidence>
<evidence type="ECO:0000313" key="17">
    <source>
        <dbReference type="Ensembl" id="ENSPMAP00000003380.1"/>
    </source>
</evidence>
<dbReference type="FunFam" id="1.25.40.180:FF:000007">
    <property type="entry name" value="Eukaryotic translation initiation factor 4 gamma 2"/>
    <property type="match status" value="1"/>
</dbReference>
<proteinExistence type="inferred from homology"/>
<dbReference type="Pfam" id="PF02854">
    <property type="entry name" value="MIF4G"/>
    <property type="match status" value="1"/>
</dbReference>
<sequence length="907" mass="100140">VESAIREGGSSRFSARLGRGGGRGASTQCLTTAGNSEFLGSPGTSIQRWVPSRSTKREVNTSATPDRNEAIFRKVRGILNKLTPEKFDKLCLELLNVGIDSKLILKGIILLIFEKALEEPKYSSLYSQLCQRLAEDAPNFDGPPLEGPGRHKHNSSFRRLLIAKLQDEFENRTKKLEGFDNRDSPLSPEEDEQRTIAKLKMLGNIKFIGELGKLDLLHESILHRCIKTLLEKKKRVALKDMAEDLECLCQIMRTVGPRLDHDKARSLMDQYFLRMQSLMANKDLPARIRFLLQDTVELRLNKWVPRKAFSDNGPKPISQIRQDAIKDLGVFIPSQLHGIGRSEFFQDDPFAPWGAAAMGRKPLGGLSEMFGQMPGRELGTGPGVIQSRFSPPSARHRPGPMYNGFTGPGGVLPAYGLDPGKLAYSRAHQGALQQQQGFLAGPMGAGFFGPPGGVGPGGQGFKKGPVNADEISLRPAQSFSLLRGQGSKLQAQIPTMMPPSTQPPRTLTPPLGPPPTLGLKSAPPPIQEKPAKKEKKVPTKEELLKQTETIVLEVLGSGSLETGASAMQELRAPRPMLPDLVAHVMALTLERSDEDREKAAALLSAMKQQHDLVTPDIFVKAWCGLLDRCAELETAVPLVKSSAAGLVARAVAGGLVGLAELAQPLENGAHFPLFLLCLQQLSRLVSRDELAELFQSSRINMQKMLPECDQSKERMLEILEGKGLSYLFPLLHLEKELSKQIEQDPSPQAIYKWIKENVPARLHTDSSFVNILTVSFLQYITGATTLAPGLDPSVAPVRDVMEAEKQLLASFKPVLQKFLHSQTSLQVAALYALQVHCHTQSFPKGMLLRFFMNLYDLEIIEEEAFMAWKEDVTEEFPGKGKALFQVNQWLTWLETAEEDESEDDDAD</sequence>
<feature type="region of interest" description="Disordered" evidence="14">
    <location>
        <begin position="496"/>
        <end position="539"/>
    </location>
</feature>
<evidence type="ECO:0000256" key="8">
    <source>
        <dbReference type="ARBA" id="ARBA00022845"/>
    </source>
</evidence>
<dbReference type="GO" id="GO:0006417">
    <property type="term" value="P:regulation of translation"/>
    <property type="evidence" value="ECO:0007669"/>
    <property type="project" value="UniProtKB-KW"/>
</dbReference>
<evidence type="ECO:0000256" key="12">
    <source>
        <dbReference type="ARBA" id="ARBA00040449"/>
    </source>
</evidence>
<organism evidence="17">
    <name type="scientific">Petromyzon marinus</name>
    <name type="common">Sea lamprey</name>
    <dbReference type="NCBI Taxonomy" id="7757"/>
    <lineage>
        <taxon>Eukaryota</taxon>
        <taxon>Metazoa</taxon>
        <taxon>Chordata</taxon>
        <taxon>Craniata</taxon>
        <taxon>Vertebrata</taxon>
        <taxon>Cyclostomata</taxon>
        <taxon>Hyperoartia</taxon>
        <taxon>Petromyzontiformes</taxon>
        <taxon>Petromyzontidae</taxon>
        <taxon>Petromyzon</taxon>
    </lineage>
</organism>
<dbReference type="PANTHER" id="PTHR23253:SF9">
    <property type="entry name" value="EUKARYOTIC TRANSLATION INITIATION FACTOR 4 GAMMA 2"/>
    <property type="match status" value="1"/>
</dbReference>
<dbReference type="PROSITE" id="PS51363">
    <property type="entry name" value="W2"/>
    <property type="match status" value="1"/>
</dbReference>
<feature type="compositionally biased region" description="Low complexity" evidence="14">
    <location>
        <begin position="8"/>
        <end position="17"/>
    </location>
</feature>
<dbReference type="PANTHER" id="PTHR23253">
    <property type="entry name" value="EUKARYOTIC TRANSLATION INITIATION FACTOR 4 GAMMA"/>
    <property type="match status" value="1"/>
</dbReference>
<evidence type="ECO:0000256" key="3">
    <source>
        <dbReference type="ARBA" id="ARBA00022491"/>
    </source>
</evidence>
<dbReference type="SMART" id="SM00543">
    <property type="entry name" value="MIF4G"/>
    <property type="match status" value="1"/>
</dbReference>
<keyword evidence="5" id="KW-0396">Initiation factor</keyword>
<dbReference type="PROSITE" id="PS51366">
    <property type="entry name" value="MI"/>
    <property type="match status" value="1"/>
</dbReference>
<dbReference type="InterPro" id="IPR003891">
    <property type="entry name" value="Initiation_fac_eIF4g_MI"/>
</dbReference>
<accession>S4RDU8</accession>
<dbReference type="SMART" id="SM00515">
    <property type="entry name" value="eIF5C"/>
    <property type="match status" value="1"/>
</dbReference>
<feature type="region of interest" description="Disordered" evidence="14">
    <location>
        <begin position="1"/>
        <end position="25"/>
    </location>
</feature>
<dbReference type="GeneTree" id="ENSGT00940000154675"/>
<keyword evidence="10" id="KW-0007">Acetylation</keyword>
<evidence type="ECO:0000256" key="5">
    <source>
        <dbReference type="ARBA" id="ARBA00022540"/>
    </source>
</evidence>
<keyword evidence="2" id="KW-0488">Methylation</keyword>
<dbReference type="CDD" id="cd11559">
    <property type="entry name" value="W2_eIF4G1_like"/>
    <property type="match status" value="1"/>
</dbReference>
<dbReference type="InterPro" id="IPR016024">
    <property type="entry name" value="ARM-type_fold"/>
</dbReference>
<feature type="domain" description="MI" evidence="16">
    <location>
        <begin position="542"/>
        <end position="666"/>
    </location>
</feature>
<dbReference type="Gene3D" id="1.25.40.180">
    <property type="match status" value="3"/>
</dbReference>
<evidence type="ECO:0000259" key="15">
    <source>
        <dbReference type="PROSITE" id="PS51363"/>
    </source>
</evidence>
<dbReference type="Pfam" id="PF02020">
    <property type="entry name" value="W2"/>
    <property type="match status" value="1"/>
</dbReference>
<comment type="function">
    <text evidence="11">Appears to play a role in the switch from cap-dependent to IRES-mediated translation during mitosis, apoptosis and viral infection. Cleaved by some caspases and viral proteases.</text>
</comment>
<name>S4RDU8_PETMA</name>
<evidence type="ECO:0000259" key="16">
    <source>
        <dbReference type="PROSITE" id="PS51366"/>
    </source>
</evidence>
<dbReference type="OMA" id="CAPLDIN"/>
<dbReference type="HOGENOM" id="CLU_001519_3_0_1"/>
<dbReference type="InterPro" id="IPR003890">
    <property type="entry name" value="MIF4G-like_typ-3"/>
</dbReference>
<evidence type="ECO:0000256" key="14">
    <source>
        <dbReference type="SAM" id="MobiDB-lite"/>
    </source>
</evidence>
<dbReference type="SUPFAM" id="SSF48371">
    <property type="entry name" value="ARM repeat"/>
    <property type="match status" value="3"/>
</dbReference>
<keyword evidence="4" id="KW-1017">Isopeptide bond</keyword>
<evidence type="ECO:0000256" key="9">
    <source>
        <dbReference type="ARBA" id="ARBA00022917"/>
    </source>
</evidence>
<evidence type="ECO:0000256" key="10">
    <source>
        <dbReference type="ARBA" id="ARBA00022990"/>
    </source>
</evidence>
<reference evidence="17" key="2">
    <citation type="submission" date="2025-09" db="UniProtKB">
        <authorList>
            <consortium name="Ensembl"/>
        </authorList>
    </citation>
    <scope>IDENTIFICATION</scope>
</reference>